<evidence type="ECO:0000256" key="1">
    <source>
        <dbReference type="ARBA" id="ARBA00034923"/>
    </source>
</evidence>
<dbReference type="Pfam" id="PF13245">
    <property type="entry name" value="AAA_19"/>
    <property type="match status" value="1"/>
</dbReference>
<dbReference type="GO" id="GO:0000725">
    <property type="term" value="P:recombinational repair"/>
    <property type="evidence" value="ECO:0007669"/>
    <property type="project" value="TreeGrafter"/>
</dbReference>
<organism evidence="2 3">
    <name type="scientific">Trinickia fusca</name>
    <dbReference type="NCBI Taxonomy" id="2419777"/>
    <lineage>
        <taxon>Bacteria</taxon>
        <taxon>Pseudomonadati</taxon>
        <taxon>Pseudomonadota</taxon>
        <taxon>Betaproteobacteria</taxon>
        <taxon>Burkholderiales</taxon>
        <taxon>Burkholderiaceae</taxon>
        <taxon>Trinickia</taxon>
    </lineage>
</organism>
<dbReference type="GO" id="GO:0016787">
    <property type="term" value="F:hydrolase activity"/>
    <property type="evidence" value="ECO:0007669"/>
    <property type="project" value="UniProtKB-KW"/>
</dbReference>
<keyword evidence="3" id="KW-1185">Reference proteome</keyword>
<evidence type="ECO:0000313" key="2">
    <source>
        <dbReference type="EMBL" id="RKP48274.1"/>
    </source>
</evidence>
<name>A0A494XJK2_9BURK</name>
<dbReference type="GO" id="GO:0003677">
    <property type="term" value="F:DNA binding"/>
    <property type="evidence" value="ECO:0007669"/>
    <property type="project" value="InterPro"/>
</dbReference>
<protein>
    <recommendedName>
        <fullName evidence="1">DNA 3'-5' helicase II</fullName>
    </recommendedName>
</protein>
<dbReference type="Gene3D" id="3.40.50.300">
    <property type="entry name" value="P-loop containing nucleotide triphosphate hydrolases"/>
    <property type="match status" value="1"/>
</dbReference>
<dbReference type="EMBL" id="RBZV01000004">
    <property type="protein sequence ID" value="RKP48274.1"/>
    <property type="molecule type" value="Genomic_DNA"/>
</dbReference>
<dbReference type="InterPro" id="IPR000212">
    <property type="entry name" value="DNA_helicase_UvrD/REP"/>
</dbReference>
<dbReference type="PANTHER" id="PTHR11070:SF2">
    <property type="entry name" value="ATP-DEPENDENT DNA HELICASE SRS2"/>
    <property type="match status" value="1"/>
</dbReference>
<dbReference type="SUPFAM" id="SSF52540">
    <property type="entry name" value="P-loop containing nucleoside triphosphate hydrolases"/>
    <property type="match status" value="1"/>
</dbReference>
<proteinExistence type="predicted"/>
<dbReference type="PANTHER" id="PTHR11070">
    <property type="entry name" value="UVRD / RECB / PCRA DNA HELICASE FAMILY MEMBER"/>
    <property type="match status" value="1"/>
</dbReference>
<dbReference type="GO" id="GO:0005524">
    <property type="term" value="F:ATP binding"/>
    <property type="evidence" value="ECO:0007669"/>
    <property type="project" value="UniProtKB-KW"/>
</dbReference>
<gene>
    <name evidence="2" type="ORF">D7S89_13190</name>
</gene>
<dbReference type="AlphaFoldDB" id="A0A494XJK2"/>
<accession>A0A494XJK2</accession>
<comment type="caution">
    <text evidence="2">The sequence shown here is derived from an EMBL/GenBank/DDBJ whole genome shotgun (WGS) entry which is preliminary data.</text>
</comment>
<sequence>MLEASVKTMVASRLGAIEAPAGTGKTEQIARIAGYMHGRWLVLTHTIAGRDAIRRRLAKLDVAASKVQVDTIAAWSHRWASAYPRASGLPVATAIRADSWPAIHSAAAKLVESGAVESILTASYDGVLIDEYQDCSASQHALARALGRRLRCYVFGDPYQAIFQFSKEDAPVDWAATALSVFPLRGKLSEPHRWNAAKNQALGRWLLTSVRESISSGVLDLRSSPSTVEWVKCADEEPVSALARHCWMKGQNAGEVLAVIDSSTRVARRAELAKRIQGTTIEPVAGACEIGFYSALASKEGIERVRALLDLAGSGYVGLNAAQKLKRVDSILERPGRVSKPPTEAELSLCAVAQRSTWTTVLDALESIERETGVRTVRPDLVNSVKATLRLVGADPSLDIEDACWKIANQKRQKGRVVRNRSVGSTLLVKGLEFDYAVVTPQACTTRFEWYVALTRATRRLRVLAPDQVIHFN</sequence>
<evidence type="ECO:0000313" key="3">
    <source>
        <dbReference type="Proteomes" id="UP000280434"/>
    </source>
</evidence>
<dbReference type="Proteomes" id="UP000280434">
    <property type="component" value="Unassembled WGS sequence"/>
</dbReference>
<dbReference type="RefSeq" id="WP_121278122.1">
    <property type="nucleotide sequence ID" value="NZ_RBZV01000004.1"/>
</dbReference>
<dbReference type="InterPro" id="IPR027417">
    <property type="entry name" value="P-loop_NTPase"/>
</dbReference>
<dbReference type="OrthoDB" id="7211215at2"/>
<reference evidence="2 3" key="1">
    <citation type="submission" date="2018-10" db="EMBL/GenBank/DDBJ databases">
        <title>Paraburkholderia sp. 7MK8-2, isolated from soil.</title>
        <authorList>
            <person name="Gao Z.-H."/>
            <person name="Qiu L.-H."/>
        </authorList>
    </citation>
    <scope>NUCLEOTIDE SEQUENCE [LARGE SCALE GENOMIC DNA]</scope>
    <source>
        <strain evidence="2 3">7MK8-2</strain>
    </source>
</reference>
<dbReference type="GO" id="GO:0043138">
    <property type="term" value="F:3'-5' DNA helicase activity"/>
    <property type="evidence" value="ECO:0007669"/>
    <property type="project" value="TreeGrafter"/>
</dbReference>